<evidence type="ECO:0000256" key="2">
    <source>
        <dbReference type="ARBA" id="ARBA00022448"/>
    </source>
</evidence>
<evidence type="ECO:0000256" key="11">
    <source>
        <dbReference type="SAM" id="SignalP"/>
    </source>
</evidence>
<keyword evidence="7 9" id="KW-0472">Membrane</keyword>
<gene>
    <name evidence="14" type="ORF">OKA04_10875</name>
</gene>
<dbReference type="Gene3D" id="2.40.170.20">
    <property type="entry name" value="TonB-dependent receptor, beta-barrel domain"/>
    <property type="match status" value="1"/>
</dbReference>
<keyword evidence="15" id="KW-1185">Reference proteome</keyword>
<dbReference type="InterPro" id="IPR036942">
    <property type="entry name" value="Beta-barrel_TonB_sf"/>
</dbReference>
<evidence type="ECO:0000313" key="15">
    <source>
        <dbReference type="Proteomes" id="UP001207930"/>
    </source>
</evidence>
<name>A0ABT3FP38_9BACT</name>
<dbReference type="InterPro" id="IPR010917">
    <property type="entry name" value="TonB_rcpt_CS"/>
</dbReference>
<dbReference type="EMBL" id="JAPDDS010000005">
    <property type="protein sequence ID" value="MCW1885232.1"/>
    <property type="molecule type" value="Genomic_DNA"/>
</dbReference>
<dbReference type="Pfam" id="PF07715">
    <property type="entry name" value="Plug"/>
    <property type="match status" value="1"/>
</dbReference>
<comment type="subcellular location">
    <subcellularLocation>
        <location evidence="1 9">Cell outer membrane</location>
        <topology evidence="1 9">Multi-pass membrane protein</topology>
    </subcellularLocation>
</comment>
<dbReference type="InterPro" id="IPR000531">
    <property type="entry name" value="Beta-barrel_TonB"/>
</dbReference>
<protein>
    <submittedName>
        <fullName evidence="14">TonB-dependent receptor</fullName>
    </submittedName>
</protein>
<feature type="signal peptide" evidence="11">
    <location>
        <begin position="1"/>
        <end position="26"/>
    </location>
</feature>
<keyword evidence="8 9" id="KW-0998">Cell outer membrane</keyword>
<comment type="similarity">
    <text evidence="9 10">Belongs to the TonB-dependent receptor family.</text>
</comment>
<evidence type="ECO:0000256" key="7">
    <source>
        <dbReference type="ARBA" id="ARBA00023136"/>
    </source>
</evidence>
<comment type="caution">
    <text evidence="14">The sequence shown here is derived from an EMBL/GenBank/DDBJ whole genome shotgun (WGS) entry which is preliminary data.</text>
</comment>
<evidence type="ECO:0000313" key="14">
    <source>
        <dbReference type="EMBL" id="MCW1885232.1"/>
    </source>
</evidence>
<organism evidence="14 15">
    <name type="scientific">Luteolibacter flavescens</name>
    <dbReference type="NCBI Taxonomy" id="1859460"/>
    <lineage>
        <taxon>Bacteria</taxon>
        <taxon>Pseudomonadati</taxon>
        <taxon>Verrucomicrobiota</taxon>
        <taxon>Verrucomicrobiia</taxon>
        <taxon>Verrucomicrobiales</taxon>
        <taxon>Verrucomicrobiaceae</taxon>
        <taxon>Luteolibacter</taxon>
    </lineage>
</organism>
<evidence type="ECO:0000256" key="5">
    <source>
        <dbReference type="ARBA" id="ARBA00022729"/>
    </source>
</evidence>
<feature type="domain" description="TonB-dependent receptor plug" evidence="13">
    <location>
        <begin position="56"/>
        <end position="158"/>
    </location>
</feature>
<evidence type="ECO:0000256" key="9">
    <source>
        <dbReference type="PROSITE-ProRule" id="PRU01360"/>
    </source>
</evidence>
<dbReference type="Pfam" id="PF00593">
    <property type="entry name" value="TonB_dep_Rec_b-barrel"/>
    <property type="match status" value="1"/>
</dbReference>
<evidence type="ECO:0000256" key="6">
    <source>
        <dbReference type="ARBA" id="ARBA00023077"/>
    </source>
</evidence>
<evidence type="ECO:0000259" key="12">
    <source>
        <dbReference type="Pfam" id="PF00593"/>
    </source>
</evidence>
<keyword evidence="3 9" id="KW-1134">Transmembrane beta strand</keyword>
<accession>A0ABT3FP38</accession>
<dbReference type="InterPro" id="IPR012910">
    <property type="entry name" value="Plug_dom"/>
</dbReference>
<evidence type="ECO:0000256" key="3">
    <source>
        <dbReference type="ARBA" id="ARBA00022452"/>
    </source>
</evidence>
<dbReference type="PROSITE" id="PS52016">
    <property type="entry name" value="TONB_DEPENDENT_REC_3"/>
    <property type="match status" value="1"/>
</dbReference>
<keyword evidence="6 10" id="KW-0798">TonB box</keyword>
<dbReference type="PANTHER" id="PTHR30069:SF28">
    <property type="entry name" value="TONB-DEPENDENT RECEPTOR YNCD-RELATED"/>
    <property type="match status" value="1"/>
</dbReference>
<keyword evidence="4 9" id="KW-0812">Transmembrane</keyword>
<keyword evidence="5 11" id="KW-0732">Signal</keyword>
<dbReference type="SUPFAM" id="SSF56935">
    <property type="entry name" value="Porins"/>
    <property type="match status" value="1"/>
</dbReference>
<dbReference type="InterPro" id="IPR039426">
    <property type="entry name" value="TonB-dep_rcpt-like"/>
</dbReference>
<dbReference type="Proteomes" id="UP001207930">
    <property type="component" value="Unassembled WGS sequence"/>
</dbReference>
<evidence type="ECO:0000256" key="8">
    <source>
        <dbReference type="ARBA" id="ARBA00023237"/>
    </source>
</evidence>
<dbReference type="InterPro" id="IPR037066">
    <property type="entry name" value="Plug_dom_sf"/>
</dbReference>
<evidence type="ECO:0000256" key="4">
    <source>
        <dbReference type="ARBA" id="ARBA00022692"/>
    </source>
</evidence>
<evidence type="ECO:0000256" key="10">
    <source>
        <dbReference type="RuleBase" id="RU003357"/>
    </source>
</evidence>
<evidence type="ECO:0000259" key="13">
    <source>
        <dbReference type="Pfam" id="PF07715"/>
    </source>
</evidence>
<keyword evidence="14" id="KW-0675">Receptor</keyword>
<dbReference type="Gene3D" id="2.170.130.10">
    <property type="entry name" value="TonB-dependent receptor, plug domain"/>
    <property type="match status" value="1"/>
</dbReference>
<dbReference type="PROSITE" id="PS01156">
    <property type="entry name" value="TONB_DEPENDENT_REC_2"/>
    <property type="match status" value="1"/>
</dbReference>
<reference evidence="14 15" key="1">
    <citation type="submission" date="2022-10" db="EMBL/GenBank/DDBJ databases">
        <title>Luteolibacter flavescens strain MCCC 1K03193, whole genome shotgun sequencing project.</title>
        <authorList>
            <person name="Zhao G."/>
            <person name="Shen L."/>
        </authorList>
    </citation>
    <scope>NUCLEOTIDE SEQUENCE [LARGE SCALE GENOMIC DNA]</scope>
    <source>
        <strain evidence="14 15">MCCC 1K03193</strain>
    </source>
</reference>
<feature type="chain" id="PRO_5046350032" evidence="11">
    <location>
        <begin position="27"/>
        <end position="698"/>
    </location>
</feature>
<evidence type="ECO:0000256" key="1">
    <source>
        <dbReference type="ARBA" id="ARBA00004571"/>
    </source>
</evidence>
<dbReference type="RefSeq" id="WP_264501189.1">
    <property type="nucleotide sequence ID" value="NZ_JAPDDS010000005.1"/>
</dbReference>
<sequence length="698" mass="75472">MKAALFSSARLPIALAALACPLAAHAQDALPEMTVLAERRGGSVADLPGWTLAEWTAGDLSREAPRTLDEVLAGEPSFSLYRRQTSLFGNPTSAGVSLRNTGATAASRTLVVLDGIPQNDPFGGWVYWARHDPSTLESVRIVPAARAAVWGNASPAGVVQLTSHPAFEERHLLRVGAGGQGTYSASTSHTLVADDESMAVSFSAFGMHSDGFHALPSWQRGTIDRRLAIDSHGADLKLAWRAAPGIIVEPMFSWYEEDRNNGTPLAGNSTEALDFALRVTSEEEGGISWQALAYRQQRRFQSMFTSVNATRTAETPSLDQFHVPGDGTGAAFTLQWEPEGPWSLTAGADFRHVDGATNEDAGFVAGSFVRRRQAGGEQSLTGIFAAAGYEFTGSTRLDASLRLDAWELEDGRRIEKSLTNGALLRKDILPDRDGIEPSFALALSHDLTGDVTLGLSAGTSFRLPTLNELHRPFRVRNDITEANPALDPERFYSIEGTVDWQAAKGVKFDAGLFHHWIRDAIANVPVTDPALIAALFGTIPPGGSGSQRQNVDEARVLGIQAGAEWMPRDAVTLRLDGIWSETEFSKSTRQPLLEGQPFPQAPDLRLIASADWRATAAITLSAGYEYGAHQYDDAVAQRRIPSYTSARIGATWQATEQVMLHARIDNLFDQEIATGLSSDGLRTIAAPRSLWLGAEWAF</sequence>
<dbReference type="PANTHER" id="PTHR30069">
    <property type="entry name" value="TONB-DEPENDENT OUTER MEMBRANE RECEPTOR"/>
    <property type="match status" value="1"/>
</dbReference>
<feature type="domain" description="TonB-dependent receptor-like beta-barrel" evidence="12">
    <location>
        <begin position="253"/>
        <end position="667"/>
    </location>
</feature>
<keyword evidence="2 9" id="KW-0813">Transport</keyword>
<proteinExistence type="inferred from homology"/>